<protein>
    <submittedName>
        <fullName evidence="1">Aldose epimerase</fullName>
    </submittedName>
</protein>
<organism evidence="1 2">
    <name type="scientific">Poseidonibacter parvus</name>
    <dbReference type="NCBI Taxonomy" id="1850254"/>
    <lineage>
        <taxon>Bacteria</taxon>
        <taxon>Pseudomonadati</taxon>
        <taxon>Campylobacterota</taxon>
        <taxon>Epsilonproteobacteria</taxon>
        <taxon>Campylobacterales</taxon>
        <taxon>Arcobacteraceae</taxon>
        <taxon>Poseidonibacter</taxon>
    </lineage>
</organism>
<accession>A0A1P8KLK3</accession>
<dbReference type="KEGG" id="alp:LPB137_06015"/>
<dbReference type="AlphaFoldDB" id="A0A1P8KLK3"/>
<dbReference type="InterPro" id="IPR011013">
    <property type="entry name" value="Gal_mutarotase_sf_dom"/>
</dbReference>
<dbReference type="STRING" id="1850254.LPB137_06015"/>
<gene>
    <name evidence="1" type="ORF">LPB137_06015</name>
</gene>
<reference evidence="1 2" key="1">
    <citation type="submission" date="2017-01" db="EMBL/GenBank/DDBJ databases">
        <title>Genome sequencing of Arcobacter sp. LPB0137.</title>
        <authorList>
            <person name="Lee G.-W."/>
            <person name="Yi H."/>
        </authorList>
    </citation>
    <scope>NUCLEOTIDE SEQUENCE [LARGE SCALE GENOMIC DNA]</scope>
    <source>
        <strain evidence="1 2">LPB0137</strain>
    </source>
</reference>
<keyword evidence="2" id="KW-1185">Reference proteome</keyword>
<dbReference type="PANTHER" id="PTHR11122:SF13">
    <property type="entry name" value="GLUCOSE-6-PHOSPHATE 1-EPIMERASE"/>
    <property type="match status" value="1"/>
</dbReference>
<dbReference type="InterPro" id="IPR008183">
    <property type="entry name" value="Aldose_1/G6P_1-epimerase"/>
</dbReference>
<dbReference type="Pfam" id="PF01263">
    <property type="entry name" value="Aldose_epim"/>
    <property type="match status" value="1"/>
</dbReference>
<dbReference type="PANTHER" id="PTHR11122">
    <property type="entry name" value="APOSPORY-ASSOCIATED PROTEIN C-RELATED"/>
    <property type="match status" value="1"/>
</dbReference>
<dbReference type="EMBL" id="CP019070">
    <property type="protein sequence ID" value="APW65431.1"/>
    <property type="molecule type" value="Genomic_DNA"/>
</dbReference>
<dbReference type="OrthoDB" id="9795355at2"/>
<dbReference type="GO" id="GO:0030246">
    <property type="term" value="F:carbohydrate binding"/>
    <property type="evidence" value="ECO:0007669"/>
    <property type="project" value="InterPro"/>
</dbReference>
<dbReference type="InterPro" id="IPR037481">
    <property type="entry name" value="LacX"/>
</dbReference>
<evidence type="ECO:0000313" key="2">
    <source>
        <dbReference type="Proteomes" id="UP000186074"/>
    </source>
</evidence>
<dbReference type="GO" id="GO:0016853">
    <property type="term" value="F:isomerase activity"/>
    <property type="evidence" value="ECO:0007669"/>
    <property type="project" value="InterPro"/>
</dbReference>
<dbReference type="GO" id="GO:0005975">
    <property type="term" value="P:carbohydrate metabolic process"/>
    <property type="evidence" value="ECO:0007669"/>
    <property type="project" value="InterPro"/>
</dbReference>
<dbReference type="Gene3D" id="2.70.98.10">
    <property type="match status" value="1"/>
</dbReference>
<dbReference type="RefSeq" id="WP_076085747.1">
    <property type="nucleotide sequence ID" value="NZ_CP019070.1"/>
</dbReference>
<dbReference type="SUPFAM" id="SSF74650">
    <property type="entry name" value="Galactose mutarotase-like"/>
    <property type="match status" value="1"/>
</dbReference>
<sequence>MIYSLENSEIKIEVNSFGAELKSLVLLEDKLEYLWQGNPDFWNRSSPVLFPIVGKLLDNTYTFNNKQYSMSQHGFARDKEFLLVKQNKNSLKFLLKSDDKSFEIYPFSFELYISYEIKDKKLKVSYDVLNKSEDKMYFSIGAHPAFNWPLTQDKNDCQEDYYFEFEALEDDTLQRLPLLENGISSKKEDVIIENKKLAISKNTFTKDALIFKTESKTNKLNTIKLKNSKNDKFIQMDFEGFSHLGLWSKPSGAPFVCIEPWHGIADFIEHNQKLEDKEGIIKLEKDDTFSSSYFISI</sequence>
<dbReference type="InterPro" id="IPR014718">
    <property type="entry name" value="GH-type_carb-bd"/>
</dbReference>
<dbReference type="CDD" id="cd09024">
    <property type="entry name" value="Aldose_epim_lacX"/>
    <property type="match status" value="1"/>
</dbReference>
<proteinExistence type="predicted"/>
<evidence type="ECO:0000313" key="1">
    <source>
        <dbReference type="EMBL" id="APW65431.1"/>
    </source>
</evidence>
<dbReference type="Proteomes" id="UP000186074">
    <property type="component" value="Chromosome"/>
</dbReference>
<name>A0A1P8KLK3_9BACT</name>